<organism evidence="1 2">
    <name type="scientific">Diatraea saccharalis</name>
    <name type="common">sugarcane borer</name>
    <dbReference type="NCBI Taxonomy" id="40085"/>
    <lineage>
        <taxon>Eukaryota</taxon>
        <taxon>Metazoa</taxon>
        <taxon>Ecdysozoa</taxon>
        <taxon>Arthropoda</taxon>
        <taxon>Hexapoda</taxon>
        <taxon>Insecta</taxon>
        <taxon>Pterygota</taxon>
        <taxon>Neoptera</taxon>
        <taxon>Endopterygota</taxon>
        <taxon>Lepidoptera</taxon>
        <taxon>Glossata</taxon>
        <taxon>Ditrysia</taxon>
        <taxon>Pyraloidea</taxon>
        <taxon>Crambidae</taxon>
        <taxon>Crambinae</taxon>
        <taxon>Diatraea</taxon>
    </lineage>
</organism>
<evidence type="ECO:0000313" key="1">
    <source>
        <dbReference type="EMBL" id="CAG9789168.1"/>
    </source>
</evidence>
<evidence type="ECO:0000313" key="2">
    <source>
        <dbReference type="Proteomes" id="UP001153714"/>
    </source>
</evidence>
<dbReference type="AlphaFoldDB" id="A0A9N9WE21"/>
<sequence length="125" mass="14421">MRHSVNEFWVNLCKSIQLCCDAGDFRGMYQGIKCAMRPSGRKKVAIKDIFGNPITEKHKQLERWAQHYSTLYSKEVSIRPETLQCIPKFPIATELDEVPLFDDVYFLMDSNLAKVQAMITCLLNC</sequence>
<protein>
    <submittedName>
        <fullName evidence="1">Uncharacterized protein</fullName>
    </submittedName>
</protein>
<proteinExistence type="predicted"/>
<keyword evidence="2" id="KW-1185">Reference proteome</keyword>
<dbReference type="EMBL" id="OU893333">
    <property type="protein sequence ID" value="CAG9789168.1"/>
    <property type="molecule type" value="Genomic_DNA"/>
</dbReference>
<dbReference type="OrthoDB" id="10062692at2759"/>
<name>A0A9N9WE21_9NEOP</name>
<reference evidence="1" key="2">
    <citation type="submission" date="2022-10" db="EMBL/GenBank/DDBJ databases">
        <authorList>
            <consortium name="ENA_rothamsted_submissions"/>
            <consortium name="culmorum"/>
            <person name="King R."/>
        </authorList>
    </citation>
    <scope>NUCLEOTIDE SEQUENCE</scope>
</reference>
<accession>A0A9N9WE21</accession>
<dbReference type="Proteomes" id="UP001153714">
    <property type="component" value="Chromosome 2"/>
</dbReference>
<gene>
    <name evidence="1" type="ORF">DIATSA_LOCUS6924</name>
</gene>
<reference evidence="1" key="1">
    <citation type="submission" date="2021-12" db="EMBL/GenBank/DDBJ databases">
        <authorList>
            <person name="King R."/>
        </authorList>
    </citation>
    <scope>NUCLEOTIDE SEQUENCE</scope>
</reference>